<name>A0A5C6M894_9LACO</name>
<sequence length="159" mass="17602">MTNFDDLFNKAASATNDDKVAEGGFNPLAEGNYQLTIAGVRADPFKNGSSFAIDYLTENGEQASETFSIETRDQNGAQKKMSALENNLTRLTAIIVATQMAGILAADDFKKGDEHVAEALQPLEGLQFWSKVSQREYENNKGEKRVNNQFTHSFEEIKD</sequence>
<dbReference type="Proteomes" id="UP000321659">
    <property type="component" value="Unassembled WGS sequence"/>
</dbReference>
<comment type="caution">
    <text evidence="1">The sequence shown here is derived from an EMBL/GenBank/DDBJ whole genome shotgun (WGS) entry which is preliminary data.</text>
</comment>
<organism evidence="1 2">
    <name type="scientific">Dellaglioa algida</name>
    <dbReference type="NCBI Taxonomy" id="105612"/>
    <lineage>
        <taxon>Bacteria</taxon>
        <taxon>Bacillati</taxon>
        <taxon>Bacillota</taxon>
        <taxon>Bacilli</taxon>
        <taxon>Lactobacillales</taxon>
        <taxon>Lactobacillaceae</taxon>
        <taxon>Dellaglioa</taxon>
    </lineage>
</organism>
<dbReference type="AlphaFoldDB" id="A0A5C6M894"/>
<protein>
    <recommendedName>
        <fullName evidence="3">DUF669 domain-containing protein</fullName>
    </recommendedName>
</protein>
<evidence type="ECO:0008006" key="3">
    <source>
        <dbReference type="Google" id="ProtNLM"/>
    </source>
</evidence>
<accession>A0A5C6M894</accession>
<proteinExistence type="predicted"/>
<dbReference type="RefSeq" id="WP_146303386.1">
    <property type="nucleotide sequence ID" value="NZ_JANXKZ010000002.1"/>
</dbReference>
<gene>
    <name evidence="1" type="ORF">LABALGLTS371_15810</name>
</gene>
<evidence type="ECO:0000313" key="1">
    <source>
        <dbReference type="EMBL" id="TWW10172.1"/>
    </source>
</evidence>
<reference evidence="1 2" key="1">
    <citation type="submission" date="2019-04" db="EMBL/GenBank/DDBJ databases">
        <title>In vitro growth and metabolic characteristics of meat-borne Lactobacillus algidus strains.</title>
        <authorList>
            <person name="Sade E."/>
            <person name="Per J."/>
            <person name="Tytti H."/>
            <person name="Johanna B.K."/>
        </authorList>
    </citation>
    <scope>NUCLEOTIDE SEQUENCE [LARGE SCALE GENOMIC DNA]</scope>
    <source>
        <strain evidence="1 2">LTS37-1</strain>
    </source>
</reference>
<dbReference type="EMBL" id="SRRQ01000021">
    <property type="protein sequence ID" value="TWW10172.1"/>
    <property type="molecule type" value="Genomic_DNA"/>
</dbReference>
<evidence type="ECO:0000313" key="2">
    <source>
        <dbReference type="Proteomes" id="UP000321659"/>
    </source>
</evidence>